<dbReference type="PANTHER" id="PTHR33546">
    <property type="entry name" value="LARGE, MULTIFUNCTIONAL SECRETED PROTEIN-RELATED"/>
    <property type="match status" value="1"/>
</dbReference>
<reference evidence="7 8" key="1">
    <citation type="submission" date="2019-07" db="EMBL/GenBank/DDBJ databases">
        <title>Whole genome shotgun sequence of Brevifollis gellanilyticus NBRC 108608.</title>
        <authorList>
            <person name="Hosoyama A."/>
            <person name="Uohara A."/>
            <person name="Ohji S."/>
            <person name="Ichikawa N."/>
        </authorList>
    </citation>
    <scope>NUCLEOTIDE SEQUENCE [LARGE SCALE GENOMIC DNA]</scope>
    <source>
        <strain evidence="7 8">NBRC 108608</strain>
    </source>
</reference>
<feature type="domain" description="Cytochrome c" evidence="6">
    <location>
        <begin position="833"/>
        <end position="925"/>
    </location>
</feature>
<dbReference type="Gene3D" id="2.60.120.260">
    <property type="entry name" value="Galactose-binding domain-like"/>
    <property type="match status" value="1"/>
</dbReference>
<sequence length="925" mass="100820">MMPTMKPLLVALIAAASIHVHAEPTGPVRVLYIDAEGKEQTTVGALHEAMKNLGRDAIWFDYSREALPAENYDLVVKAGDAAAITKEAILAKLPAERKAGYEAFLAQREAEKREKHPQVANYEKRPEPLTFQQPMSVKGSMERTQVPADCELKLFASEPDIAKPIAFAWDDRGRCWVVETRDYPHGIKPSGEGDDSVKICEDTDGDGKADKFTVFADKLNLPTGIVFARKGIIVAAPPKFIYLEDTDGDDKADKREVIIDCWGIKDTHAQASSLHYGFDNWIYGCVGYSGIEGYVGGKKQQFAMGTYRFKADGSALEFLHQFTNNAWGHSTNDAGDQFGGTANGAPIFFGGIPATAYPEGSRGMTAQKINIVDLCHTITPNFRQVDVFGGYTAAAGSNFIYSDALPKRFQGKAMICEPTMKLVALLDVVPVGAGWEALDSMNIYASSDEWNSPVHAEVGPDGAVWVADFQNFIIQHNPTPSKERGGFVGVTGVGGAHENDLRDHSRGRIYRIVAKGTNPKPEKPSMSAGTLTGRLTAQRMAVENGAYESHATYGVHDLWVQQALGKLDAKTHQSALISQDPALRRNAVRALGSDKAAQDLFFGSGVFSDADQHTRLAAFVKLAEFPTTEEIKTLVKKLANDPVVKNDEWLAEAAKLLGKKHGALNYKEGPNLLPNPGFEEVVAGQKLPVGWKHRDYGNSPGNKGAEWGIVTAEKMVHSGSQAVRCITREDADTSFFADVELKPNTEYKLSAWIKTHGFRGKASLNDHIGRAETSPKINRAQDWTEVEVVFNSKNKPKASINLLHVGKGDVYFDDVKLCELILENEDDPSKLAGDAKRGESIFWTHPVAACKNCHLLKGQGSAVGPALDGIAGRKDEAYILESLINPNAKLAEGYTATPISPMPPMNLILKPQEFADVKAFILSLK</sequence>
<evidence type="ECO:0000313" key="7">
    <source>
        <dbReference type="EMBL" id="GEP44120.1"/>
    </source>
</evidence>
<evidence type="ECO:0000256" key="3">
    <source>
        <dbReference type="ARBA" id="ARBA00023004"/>
    </source>
</evidence>
<dbReference type="SUPFAM" id="SSF50952">
    <property type="entry name" value="Soluble quinoprotein glucose dehydrogenase"/>
    <property type="match status" value="1"/>
</dbReference>
<evidence type="ECO:0000313" key="8">
    <source>
        <dbReference type="Proteomes" id="UP000321577"/>
    </source>
</evidence>
<dbReference type="AlphaFoldDB" id="A0A512MBK8"/>
<feature type="signal peptide" evidence="5">
    <location>
        <begin position="1"/>
        <end position="22"/>
    </location>
</feature>
<dbReference type="Gene3D" id="2.120.10.30">
    <property type="entry name" value="TolB, C-terminal domain"/>
    <property type="match status" value="1"/>
</dbReference>
<evidence type="ECO:0000259" key="6">
    <source>
        <dbReference type="PROSITE" id="PS51007"/>
    </source>
</evidence>
<dbReference type="PANTHER" id="PTHR33546:SF1">
    <property type="entry name" value="LARGE, MULTIFUNCTIONAL SECRETED PROTEIN"/>
    <property type="match status" value="1"/>
</dbReference>
<dbReference type="InterPro" id="IPR036909">
    <property type="entry name" value="Cyt_c-like_dom_sf"/>
</dbReference>
<evidence type="ECO:0000256" key="4">
    <source>
        <dbReference type="PROSITE-ProRule" id="PRU00433"/>
    </source>
</evidence>
<keyword evidence="1 4" id="KW-0349">Heme</keyword>
<keyword evidence="5" id="KW-0732">Signal</keyword>
<dbReference type="InterPro" id="IPR009056">
    <property type="entry name" value="Cyt_c-like_dom"/>
</dbReference>
<dbReference type="InterPro" id="IPR011042">
    <property type="entry name" value="6-blade_b-propeller_TolB-like"/>
</dbReference>
<comment type="caution">
    <text evidence="7">The sequence shown here is derived from an EMBL/GenBank/DDBJ whole genome shotgun (WGS) entry which is preliminary data.</text>
</comment>
<dbReference type="GO" id="GO:0020037">
    <property type="term" value="F:heme binding"/>
    <property type="evidence" value="ECO:0007669"/>
    <property type="project" value="InterPro"/>
</dbReference>
<dbReference type="PROSITE" id="PS51007">
    <property type="entry name" value="CYTC"/>
    <property type="match status" value="1"/>
</dbReference>
<dbReference type="NCBIfam" id="TIGR02604">
    <property type="entry name" value="Piru_Ver_Nterm"/>
    <property type="match status" value="1"/>
</dbReference>
<dbReference type="Proteomes" id="UP000321577">
    <property type="component" value="Unassembled WGS sequence"/>
</dbReference>
<evidence type="ECO:0000256" key="5">
    <source>
        <dbReference type="SAM" id="SignalP"/>
    </source>
</evidence>
<dbReference type="InterPro" id="IPR011041">
    <property type="entry name" value="Quinoprot_gluc/sorb_DH_b-prop"/>
</dbReference>
<evidence type="ECO:0000256" key="1">
    <source>
        <dbReference type="ARBA" id="ARBA00022617"/>
    </source>
</evidence>
<dbReference type="EMBL" id="BKAG01000025">
    <property type="protein sequence ID" value="GEP44120.1"/>
    <property type="molecule type" value="Genomic_DNA"/>
</dbReference>
<feature type="chain" id="PRO_5022245271" description="Cytochrome c domain-containing protein" evidence="5">
    <location>
        <begin position="23"/>
        <end position="925"/>
    </location>
</feature>
<dbReference type="Gene3D" id="1.10.760.10">
    <property type="entry name" value="Cytochrome c-like domain"/>
    <property type="match status" value="1"/>
</dbReference>
<dbReference type="GO" id="GO:0046872">
    <property type="term" value="F:metal ion binding"/>
    <property type="evidence" value="ECO:0007669"/>
    <property type="project" value="UniProtKB-KW"/>
</dbReference>
<organism evidence="7 8">
    <name type="scientific">Brevifollis gellanilyticus</name>
    <dbReference type="NCBI Taxonomy" id="748831"/>
    <lineage>
        <taxon>Bacteria</taxon>
        <taxon>Pseudomonadati</taxon>
        <taxon>Verrucomicrobiota</taxon>
        <taxon>Verrucomicrobiia</taxon>
        <taxon>Verrucomicrobiales</taxon>
        <taxon>Verrucomicrobiaceae</taxon>
    </lineage>
</organism>
<dbReference type="Pfam" id="PF00034">
    <property type="entry name" value="Cytochrom_C"/>
    <property type="match status" value="1"/>
</dbReference>
<accession>A0A512MBK8</accession>
<keyword evidence="3 4" id="KW-0408">Iron</keyword>
<dbReference type="GO" id="GO:0009055">
    <property type="term" value="F:electron transfer activity"/>
    <property type="evidence" value="ECO:0007669"/>
    <property type="project" value="InterPro"/>
</dbReference>
<dbReference type="InterPro" id="IPR013428">
    <property type="entry name" value="Membrane-bound_put_N"/>
</dbReference>
<dbReference type="Pfam" id="PF23500">
    <property type="entry name" value="DUF7133"/>
    <property type="match status" value="1"/>
</dbReference>
<protein>
    <recommendedName>
        <fullName evidence="6">Cytochrome c domain-containing protein</fullName>
    </recommendedName>
</protein>
<keyword evidence="2 4" id="KW-0479">Metal-binding</keyword>
<evidence type="ECO:0000256" key="2">
    <source>
        <dbReference type="ARBA" id="ARBA00022723"/>
    </source>
</evidence>
<dbReference type="InterPro" id="IPR055557">
    <property type="entry name" value="DUF7133"/>
</dbReference>
<keyword evidence="8" id="KW-1185">Reference proteome</keyword>
<proteinExistence type="predicted"/>
<gene>
    <name evidence="7" type="ORF">BGE01nite_34110</name>
</gene>
<dbReference type="SUPFAM" id="SSF46626">
    <property type="entry name" value="Cytochrome c"/>
    <property type="match status" value="1"/>
</dbReference>
<name>A0A512MBK8_9BACT</name>